<dbReference type="PROSITE" id="PS00109">
    <property type="entry name" value="PROTEIN_KINASE_TYR"/>
    <property type="match status" value="1"/>
</dbReference>
<evidence type="ECO:0000313" key="39">
    <source>
        <dbReference type="Proteomes" id="UP000465112"/>
    </source>
</evidence>
<feature type="domain" description="Ig-like" evidence="37">
    <location>
        <begin position="212"/>
        <end position="305"/>
    </location>
</feature>
<evidence type="ECO:0000256" key="9">
    <source>
        <dbReference type="ARBA" id="ARBA00022737"/>
    </source>
</evidence>
<dbReference type="PIRSF" id="PIRSF000615">
    <property type="entry name" value="TyrPK_CSF1-R"/>
    <property type="match status" value="1"/>
</dbReference>
<dbReference type="InterPro" id="IPR036179">
    <property type="entry name" value="Ig-like_dom_sf"/>
</dbReference>
<evidence type="ECO:0000256" key="1">
    <source>
        <dbReference type="ARBA" id="ARBA00004251"/>
    </source>
</evidence>
<keyword evidence="13" id="KW-0832">Ubl conjugation</keyword>
<dbReference type="InterPro" id="IPR001824">
    <property type="entry name" value="Tyr_kinase_rcpt_3_CS"/>
</dbReference>
<feature type="signal peptide" evidence="35">
    <location>
        <begin position="1"/>
        <end position="17"/>
    </location>
</feature>
<dbReference type="GO" id="GO:0005011">
    <property type="term" value="F:macrophage colony-stimulating factor receptor activity"/>
    <property type="evidence" value="ECO:0007669"/>
    <property type="project" value="TreeGrafter"/>
</dbReference>
<feature type="chain" id="PRO_5025619611" description="receptor protein-tyrosine kinase" evidence="35">
    <location>
        <begin position="18"/>
        <end position="973"/>
    </location>
</feature>
<dbReference type="PRINTS" id="PR01832">
    <property type="entry name" value="VEGFRECEPTOR"/>
</dbReference>
<dbReference type="EMBL" id="VHII01000010">
    <property type="protein sequence ID" value="KAF1384632.1"/>
    <property type="molecule type" value="Genomic_DNA"/>
</dbReference>
<dbReference type="GO" id="GO:0030318">
    <property type="term" value="P:melanocyte differentiation"/>
    <property type="evidence" value="ECO:0007669"/>
    <property type="project" value="UniProtKB-ARBA"/>
</dbReference>
<evidence type="ECO:0000256" key="24">
    <source>
        <dbReference type="ARBA" id="ARBA00058066"/>
    </source>
</evidence>
<dbReference type="GO" id="GO:0048513">
    <property type="term" value="P:animal organ development"/>
    <property type="evidence" value="ECO:0007669"/>
    <property type="project" value="UniProtKB-ARBA"/>
</dbReference>
<dbReference type="InterPro" id="IPR013098">
    <property type="entry name" value="Ig_I-set"/>
</dbReference>
<comment type="similarity">
    <text evidence="33">Belongs to the protein kinase superfamily. Tyr protein kinase family. CSF-1/PDGF receptor subfamily.</text>
</comment>
<dbReference type="GO" id="GO:0030316">
    <property type="term" value="P:osteoclast differentiation"/>
    <property type="evidence" value="ECO:0007669"/>
    <property type="project" value="TreeGrafter"/>
</dbReference>
<dbReference type="GO" id="GO:0007169">
    <property type="term" value="P:cell surface receptor protein tyrosine kinase signaling pathway"/>
    <property type="evidence" value="ECO:0007669"/>
    <property type="project" value="InterPro"/>
</dbReference>
<dbReference type="Gene3D" id="2.60.40.10">
    <property type="entry name" value="Immunoglobulins"/>
    <property type="match status" value="5"/>
</dbReference>
<feature type="active site" description="Proton acceptor" evidence="26">
    <location>
        <position position="781"/>
    </location>
</feature>
<evidence type="ECO:0000256" key="25">
    <source>
        <dbReference type="ARBA" id="ARBA00062014"/>
    </source>
</evidence>
<dbReference type="PIRSF" id="PIRSF500947">
    <property type="entry name" value="CSF-1_receptor"/>
    <property type="match status" value="1"/>
</dbReference>
<evidence type="ECO:0000256" key="30">
    <source>
        <dbReference type="PIRSR" id="PIRSR500947-51"/>
    </source>
</evidence>
<keyword evidence="16 34" id="KW-0472">Membrane</keyword>
<evidence type="ECO:0000256" key="8">
    <source>
        <dbReference type="ARBA" id="ARBA00022729"/>
    </source>
</evidence>
<evidence type="ECO:0000256" key="35">
    <source>
        <dbReference type="SAM" id="SignalP"/>
    </source>
</evidence>
<dbReference type="SMART" id="SM00409">
    <property type="entry name" value="IG"/>
    <property type="match status" value="4"/>
</dbReference>
<evidence type="ECO:0000256" key="10">
    <source>
        <dbReference type="ARBA" id="ARBA00022741"/>
    </source>
</evidence>
<feature type="binding site" evidence="30">
    <location>
        <begin position="594"/>
        <end position="602"/>
    </location>
    <ligand>
        <name>ATP</name>
        <dbReference type="ChEBI" id="CHEBI:30616"/>
    </ligand>
</feature>
<evidence type="ECO:0000256" key="34">
    <source>
        <dbReference type="SAM" id="Phobius"/>
    </source>
</evidence>
<keyword evidence="14" id="KW-0391">Immunity</keyword>
<feature type="site" description="Important for interaction with phosphotyrosine-binding proteins" evidence="29">
    <location>
        <position position="928"/>
    </location>
</feature>
<keyword evidence="19 33" id="KW-0675">Receptor</keyword>
<dbReference type="AlphaFoldDB" id="A0A6A5F9L4"/>
<feature type="disulfide bond" evidence="31">
    <location>
        <begin position="137"/>
        <end position="186"/>
    </location>
</feature>
<feature type="binding site" evidence="27">
    <location>
        <position position="785"/>
    </location>
    <ligand>
        <name>ATP</name>
        <dbReference type="ChEBI" id="CHEBI:30616"/>
    </ligand>
</feature>
<feature type="disulfide bond" evidence="31">
    <location>
        <begin position="48"/>
        <end position="92"/>
    </location>
</feature>
<evidence type="ECO:0000256" key="4">
    <source>
        <dbReference type="ARBA" id="ARBA00022553"/>
    </source>
</evidence>
<evidence type="ECO:0000256" key="33">
    <source>
        <dbReference type="RuleBase" id="RU000311"/>
    </source>
</evidence>
<dbReference type="GO" id="GO:0005886">
    <property type="term" value="C:plasma membrane"/>
    <property type="evidence" value="ECO:0007669"/>
    <property type="project" value="UniProtKB-SubCell"/>
</dbReference>
<dbReference type="GO" id="GO:0097324">
    <property type="term" value="P:melanocyte migration"/>
    <property type="evidence" value="ECO:0007669"/>
    <property type="project" value="UniProtKB-ARBA"/>
</dbReference>
<keyword evidence="22 33" id="KW-0393">Immunoglobulin domain</keyword>
<comment type="catalytic activity">
    <reaction evidence="23">
        <text>L-tyrosyl-[protein] + ATP = O-phospho-L-tyrosyl-[protein] + ADP + H(+)</text>
        <dbReference type="Rhea" id="RHEA:10596"/>
        <dbReference type="Rhea" id="RHEA-COMP:10136"/>
        <dbReference type="Rhea" id="RHEA-COMP:20101"/>
        <dbReference type="ChEBI" id="CHEBI:15378"/>
        <dbReference type="ChEBI" id="CHEBI:30616"/>
        <dbReference type="ChEBI" id="CHEBI:46858"/>
        <dbReference type="ChEBI" id="CHEBI:61978"/>
        <dbReference type="ChEBI" id="CHEBI:456216"/>
        <dbReference type="EC" id="2.7.10.1"/>
    </reaction>
</comment>
<dbReference type="InterPro" id="IPR011009">
    <property type="entry name" value="Kinase-like_dom_sf"/>
</dbReference>
<feature type="binding site" evidence="28">
    <location>
        <position position="799"/>
    </location>
    <ligand>
        <name>Mg(2+)</name>
        <dbReference type="ChEBI" id="CHEBI:18420"/>
    </ligand>
</feature>
<evidence type="ECO:0000313" key="38">
    <source>
        <dbReference type="EMBL" id="KAF1384632.1"/>
    </source>
</evidence>
<evidence type="ECO:0000256" key="26">
    <source>
        <dbReference type="PIRSR" id="PIRSR000615-1"/>
    </source>
</evidence>
<dbReference type="PROSITE" id="PS00107">
    <property type="entry name" value="PROTEIN_KINASE_ATP"/>
    <property type="match status" value="1"/>
</dbReference>
<dbReference type="GO" id="GO:0046872">
    <property type="term" value="F:metal ion binding"/>
    <property type="evidence" value="ECO:0007669"/>
    <property type="project" value="UniProtKB-KW"/>
</dbReference>
<protein>
    <recommendedName>
        <fullName evidence="2">receptor protein-tyrosine kinase</fullName>
        <ecNumber evidence="2">2.7.10.1</ecNumber>
    </recommendedName>
</protein>
<keyword evidence="15 34" id="KW-1133">Transmembrane helix</keyword>
<feature type="binding site" evidence="28">
    <location>
        <position position="786"/>
    </location>
    <ligand>
        <name>Mg(2+)</name>
        <dbReference type="ChEBI" id="CHEBI:18420"/>
    </ligand>
</feature>
<feature type="domain" description="Protein kinase" evidence="36">
    <location>
        <begin position="588"/>
        <end position="917"/>
    </location>
</feature>
<keyword evidence="11" id="KW-0418">Kinase</keyword>
<dbReference type="Proteomes" id="UP000465112">
    <property type="component" value="Chromosome 10"/>
</dbReference>
<dbReference type="GO" id="GO:0043408">
    <property type="term" value="P:regulation of MAPK cascade"/>
    <property type="evidence" value="ECO:0007669"/>
    <property type="project" value="TreeGrafter"/>
</dbReference>
<feature type="transmembrane region" description="Helical" evidence="34">
    <location>
        <begin position="520"/>
        <end position="544"/>
    </location>
</feature>
<dbReference type="PROSITE" id="PS00240">
    <property type="entry name" value="RECEPTOR_TYR_KIN_III"/>
    <property type="match status" value="1"/>
</dbReference>
<evidence type="ECO:0000256" key="32">
    <source>
        <dbReference type="PROSITE-ProRule" id="PRU10141"/>
    </source>
</evidence>
<dbReference type="InterPro" id="IPR001245">
    <property type="entry name" value="Ser-Thr/Tyr_kinase_cat_dom"/>
</dbReference>
<dbReference type="SMART" id="SM00219">
    <property type="entry name" value="TyrKc"/>
    <property type="match status" value="1"/>
</dbReference>
<dbReference type="Pfam" id="PF25305">
    <property type="entry name" value="Ig_PDGFR_d4"/>
    <property type="match status" value="1"/>
</dbReference>
<dbReference type="GO" id="GO:0030335">
    <property type="term" value="P:positive regulation of cell migration"/>
    <property type="evidence" value="ECO:0007669"/>
    <property type="project" value="TreeGrafter"/>
</dbReference>
<evidence type="ECO:0000256" key="28">
    <source>
        <dbReference type="PIRSR" id="PIRSR000615-3"/>
    </source>
</evidence>
<evidence type="ECO:0000256" key="22">
    <source>
        <dbReference type="ARBA" id="ARBA00023319"/>
    </source>
</evidence>
<keyword evidence="8 35" id="KW-0732">Signal</keyword>
<keyword evidence="9" id="KW-0677">Repeat</keyword>
<feature type="binding site" evidence="27">
    <location>
        <begin position="595"/>
        <end position="602"/>
    </location>
    <ligand>
        <name>ATP</name>
        <dbReference type="ChEBI" id="CHEBI:30616"/>
    </ligand>
</feature>
<keyword evidence="20" id="KW-0325">Glycoprotein</keyword>
<evidence type="ECO:0000259" key="37">
    <source>
        <dbReference type="PROSITE" id="PS50835"/>
    </source>
</evidence>
<evidence type="ECO:0000256" key="29">
    <source>
        <dbReference type="PIRSR" id="PIRSR000615-4"/>
    </source>
</evidence>
<evidence type="ECO:0000256" key="17">
    <source>
        <dbReference type="ARBA" id="ARBA00023137"/>
    </source>
</evidence>
<evidence type="ECO:0000256" key="5">
    <source>
        <dbReference type="ARBA" id="ARBA00022588"/>
    </source>
</evidence>
<dbReference type="FunFam" id="2.60.40.10:FF:002322">
    <property type="entry name" value="macrophage colony-stimulating factor 1 receptor"/>
    <property type="match status" value="1"/>
</dbReference>
<dbReference type="Pfam" id="PF07679">
    <property type="entry name" value="I-set"/>
    <property type="match status" value="1"/>
</dbReference>
<dbReference type="GO" id="GO:1990682">
    <property type="term" value="C:CSF1-CSF1R complex"/>
    <property type="evidence" value="ECO:0007669"/>
    <property type="project" value="TreeGrafter"/>
</dbReference>
<feature type="binding site" evidence="27 32">
    <location>
        <position position="622"/>
    </location>
    <ligand>
        <name>ATP</name>
        <dbReference type="ChEBI" id="CHEBI:30616"/>
    </ligand>
</feature>
<dbReference type="PROSITE" id="PS50835">
    <property type="entry name" value="IG_LIKE"/>
    <property type="match status" value="2"/>
</dbReference>
<evidence type="ECO:0000256" key="13">
    <source>
        <dbReference type="ARBA" id="ARBA00022843"/>
    </source>
</evidence>
<evidence type="ECO:0000256" key="21">
    <source>
        <dbReference type="ARBA" id="ARBA00023198"/>
    </source>
</evidence>
<dbReference type="GO" id="GO:0019838">
    <property type="term" value="F:growth factor binding"/>
    <property type="evidence" value="ECO:0007669"/>
    <property type="project" value="TreeGrafter"/>
</dbReference>
<keyword evidence="28" id="KW-0479">Metal-binding</keyword>
<reference evidence="38 39" key="1">
    <citation type="submission" date="2019-06" db="EMBL/GenBank/DDBJ databases">
        <title>A chromosome-scale genome assembly of the European perch, Perca fluviatilis.</title>
        <authorList>
            <person name="Roques C."/>
            <person name="Zahm M."/>
            <person name="Cabau C."/>
            <person name="Klopp C."/>
            <person name="Bouchez O."/>
            <person name="Donnadieu C."/>
            <person name="Kuhl H."/>
            <person name="Gislard M."/>
            <person name="Guendouz S."/>
            <person name="Journot L."/>
            <person name="Haffray P."/>
            <person name="Bestin A."/>
            <person name="Morvezen R."/>
            <person name="Feron R."/>
            <person name="Wen M."/>
            <person name="Jouanno E."/>
            <person name="Herpin A."/>
            <person name="Schartl M."/>
            <person name="Postlethwait J."/>
            <person name="Schaerlinger B."/>
            <person name="Chardard D."/>
            <person name="Lecocq T."/>
            <person name="Poncet C."/>
            <person name="Jaffrelo L."/>
            <person name="Lampietro C."/>
            <person name="Guiguen Y."/>
        </authorList>
    </citation>
    <scope>NUCLEOTIDE SEQUENCE [LARGE SCALE GENOMIC DNA]</scope>
    <source>
        <tissue evidence="38">Blood</tissue>
    </source>
</reference>
<dbReference type="InterPro" id="IPR003598">
    <property type="entry name" value="Ig_sub2"/>
</dbReference>
<dbReference type="GO" id="GO:0006954">
    <property type="term" value="P:inflammatory response"/>
    <property type="evidence" value="ECO:0007669"/>
    <property type="project" value="UniProtKB-KW"/>
</dbReference>
<evidence type="ECO:0000256" key="12">
    <source>
        <dbReference type="ARBA" id="ARBA00022840"/>
    </source>
</evidence>
<evidence type="ECO:0000256" key="2">
    <source>
        <dbReference type="ARBA" id="ARBA00011902"/>
    </source>
</evidence>
<dbReference type="FunFam" id="2.60.40.10:FF:001029">
    <property type="entry name" value="Macrophage colony-stimulating factor 1 receptor"/>
    <property type="match status" value="1"/>
</dbReference>
<dbReference type="InterPro" id="IPR013783">
    <property type="entry name" value="Ig-like_fold"/>
</dbReference>
<keyword evidence="6" id="KW-0808">Transferase</keyword>
<evidence type="ECO:0000256" key="31">
    <source>
        <dbReference type="PIRSR" id="PIRSR500947-52"/>
    </source>
</evidence>
<dbReference type="PROSITE" id="PS50011">
    <property type="entry name" value="PROTEIN_KINASE_DOM"/>
    <property type="match status" value="1"/>
</dbReference>
<name>A0A6A5F9L4_PERFL</name>
<feature type="binding site" evidence="27">
    <location>
        <begin position="670"/>
        <end position="676"/>
    </location>
    <ligand>
        <name>ATP</name>
        <dbReference type="ChEBI" id="CHEBI:30616"/>
    </ligand>
</feature>
<dbReference type="SUPFAM" id="SSF56112">
    <property type="entry name" value="Protein kinase-like (PK-like)"/>
    <property type="match status" value="1"/>
</dbReference>
<dbReference type="Pfam" id="PF07714">
    <property type="entry name" value="PK_Tyr_Ser-Thr"/>
    <property type="match status" value="1"/>
</dbReference>
<dbReference type="GO" id="GO:1905521">
    <property type="term" value="P:regulation of macrophage migration"/>
    <property type="evidence" value="ECO:0007669"/>
    <property type="project" value="UniProtKB-ARBA"/>
</dbReference>
<evidence type="ECO:0000256" key="20">
    <source>
        <dbReference type="ARBA" id="ARBA00023180"/>
    </source>
</evidence>
<dbReference type="InterPro" id="IPR017441">
    <property type="entry name" value="Protein_kinase_ATP_BS"/>
</dbReference>
<dbReference type="GO" id="GO:0019955">
    <property type="term" value="F:cytokine binding"/>
    <property type="evidence" value="ECO:0007669"/>
    <property type="project" value="InterPro"/>
</dbReference>
<keyword evidence="39" id="KW-1185">Reference proteome</keyword>
<dbReference type="InterPro" id="IPR008266">
    <property type="entry name" value="Tyr_kinase_AS"/>
</dbReference>
<keyword evidence="3" id="KW-1003">Cell membrane</keyword>
<evidence type="ECO:0000256" key="3">
    <source>
        <dbReference type="ARBA" id="ARBA00022475"/>
    </source>
</evidence>
<dbReference type="InterPro" id="IPR030658">
    <property type="entry name" value="CSF-1_receptor"/>
</dbReference>
<comment type="subunit">
    <text evidence="25">Monomer. Homodimer. Interacts with CSF1.</text>
</comment>
<proteinExistence type="inferred from homology"/>
<evidence type="ECO:0000256" key="23">
    <source>
        <dbReference type="ARBA" id="ARBA00051243"/>
    </source>
</evidence>
<dbReference type="InterPro" id="IPR003599">
    <property type="entry name" value="Ig_sub"/>
</dbReference>
<feature type="disulfide bond" evidence="31">
    <location>
        <begin position="233"/>
        <end position="289"/>
    </location>
</feature>
<organism evidence="38 39">
    <name type="scientific">Perca fluviatilis</name>
    <name type="common">European perch</name>
    <dbReference type="NCBI Taxonomy" id="8168"/>
    <lineage>
        <taxon>Eukaryota</taxon>
        <taxon>Metazoa</taxon>
        <taxon>Chordata</taxon>
        <taxon>Craniata</taxon>
        <taxon>Vertebrata</taxon>
        <taxon>Euteleostomi</taxon>
        <taxon>Actinopterygii</taxon>
        <taxon>Neopterygii</taxon>
        <taxon>Teleostei</taxon>
        <taxon>Neoteleostei</taxon>
        <taxon>Acanthomorphata</taxon>
        <taxon>Eupercaria</taxon>
        <taxon>Perciformes</taxon>
        <taxon>Percoidei</taxon>
        <taxon>Percidae</taxon>
        <taxon>Percinae</taxon>
        <taxon>Perca</taxon>
    </lineage>
</organism>
<comment type="caution">
    <text evidence="38">The sequence shown here is derived from an EMBL/GenBank/DDBJ whole genome shotgun (WGS) entry which is preliminary data.</text>
</comment>
<keyword evidence="28" id="KW-0460">Magnesium</keyword>
<keyword evidence="5" id="KW-0399">Innate immunity</keyword>
<dbReference type="FunFam" id="1.10.510.10:FF:000177">
    <property type="entry name" value="Mast/stem cell growth factor receptor"/>
    <property type="match status" value="1"/>
</dbReference>
<feature type="binding site" evidence="28">
    <location>
        <position position="567"/>
    </location>
    <ligand>
        <name>Mg(2+)</name>
        <dbReference type="ChEBI" id="CHEBI:18420"/>
    </ligand>
</feature>
<dbReference type="InterPro" id="IPR020635">
    <property type="entry name" value="Tyr_kinase_cat_dom"/>
</dbReference>
<evidence type="ECO:0000256" key="19">
    <source>
        <dbReference type="ARBA" id="ARBA00023170"/>
    </source>
</evidence>
<feature type="domain" description="Ig-like" evidence="37">
    <location>
        <begin position="316"/>
        <end position="407"/>
    </location>
</feature>
<evidence type="ECO:0000256" key="27">
    <source>
        <dbReference type="PIRSR" id="PIRSR000615-2"/>
    </source>
</evidence>
<gene>
    <name evidence="38" type="ORF">PFLUV_G00122220</name>
</gene>
<evidence type="ECO:0000256" key="11">
    <source>
        <dbReference type="ARBA" id="ARBA00022777"/>
    </source>
</evidence>
<keyword evidence="4" id="KW-0597">Phosphoprotein</keyword>
<dbReference type="InterPro" id="IPR000719">
    <property type="entry name" value="Prot_kinase_dom"/>
</dbReference>
<evidence type="ECO:0000256" key="18">
    <source>
        <dbReference type="ARBA" id="ARBA00023157"/>
    </source>
</evidence>
<dbReference type="SMART" id="SM00408">
    <property type="entry name" value="IGc2"/>
    <property type="match status" value="2"/>
</dbReference>
<dbReference type="Gene3D" id="1.10.510.10">
    <property type="entry name" value="Transferase(Phosphotransferase) domain 1"/>
    <property type="match status" value="1"/>
</dbReference>
<keyword evidence="17" id="KW-0829">Tyrosine-protein kinase</keyword>
<dbReference type="SUPFAM" id="SSF48726">
    <property type="entry name" value="Immunoglobulin"/>
    <property type="match status" value="4"/>
</dbReference>
<dbReference type="FunFam" id="3.30.200.20:FF:000025">
    <property type="entry name" value="Platelet-derived growth factor receptor alpha"/>
    <property type="match status" value="1"/>
</dbReference>
<keyword evidence="10 27" id="KW-0547">Nucleotide-binding</keyword>
<feature type="disulfide bond" evidence="31">
    <location>
        <begin position="430"/>
        <end position="499"/>
    </location>
</feature>
<evidence type="ECO:0000256" key="16">
    <source>
        <dbReference type="ARBA" id="ARBA00023136"/>
    </source>
</evidence>
<keyword evidence="18 31" id="KW-1015">Disulfide bond</keyword>
<dbReference type="GO" id="GO:0043235">
    <property type="term" value="C:receptor complex"/>
    <property type="evidence" value="ECO:0007669"/>
    <property type="project" value="TreeGrafter"/>
</dbReference>
<dbReference type="InterPro" id="IPR050122">
    <property type="entry name" value="RTK"/>
</dbReference>
<evidence type="ECO:0000259" key="36">
    <source>
        <dbReference type="PROSITE" id="PS50011"/>
    </source>
</evidence>
<dbReference type="GO" id="GO:0045087">
    <property type="term" value="P:innate immune response"/>
    <property type="evidence" value="ECO:0007669"/>
    <property type="project" value="UniProtKB-KW"/>
</dbReference>
<dbReference type="PANTHER" id="PTHR24416">
    <property type="entry name" value="TYROSINE-PROTEIN KINASE RECEPTOR"/>
    <property type="match status" value="1"/>
</dbReference>
<evidence type="ECO:0000256" key="14">
    <source>
        <dbReference type="ARBA" id="ARBA00022859"/>
    </source>
</evidence>
<evidence type="ECO:0000256" key="15">
    <source>
        <dbReference type="ARBA" id="ARBA00022989"/>
    </source>
</evidence>
<dbReference type="OrthoDB" id="6077854at2759"/>
<comment type="function">
    <text evidence="24">Tyrosine-protein kinase that acts as a cell-surface receptor for CSF1 and plays an essential role in the regulation of survival, proliferation and differentiation of hematopoietic precursor cells, especially mononuclear phagocytes, such as macrophages and monocytes. Plays an important role in innate immunity and in inflammatory processes. Plays an important role in the regulation of osteoclast proliferation and differentiation, the regulation of bone resorption, and is required for normal bone development. Promotes reorganization of the actin cytoskeleton, regulates formation of membrane ruffles, cell adhesion and cell migration. Activates several signaling pathways in response to ligand binding.</text>
</comment>
<dbReference type="PANTHER" id="PTHR24416:SF47">
    <property type="entry name" value="MACROPHAGE COLONY-STIMULATING FACTOR 1 RECEPTOR"/>
    <property type="match status" value="1"/>
</dbReference>
<evidence type="ECO:0000256" key="6">
    <source>
        <dbReference type="ARBA" id="ARBA00022679"/>
    </source>
</evidence>
<accession>A0A6A5F9L4</accession>
<dbReference type="InterPro" id="IPR007110">
    <property type="entry name" value="Ig-like_dom"/>
</dbReference>
<comment type="subcellular location">
    <subcellularLocation>
        <location evidence="1">Cell membrane</location>
        <topology evidence="1">Single-pass type I membrane protein</topology>
    </subcellularLocation>
    <subcellularLocation>
        <location evidence="33">Membrane</location>
        <topology evidence="33">Single-pass type I membrane protein</topology>
    </subcellularLocation>
</comment>
<dbReference type="Gene3D" id="3.30.200.20">
    <property type="entry name" value="Phosphorylase Kinase, domain 1"/>
    <property type="match status" value="1"/>
</dbReference>
<keyword evidence="21" id="KW-0395">Inflammatory response</keyword>
<evidence type="ECO:0000256" key="7">
    <source>
        <dbReference type="ARBA" id="ARBA00022692"/>
    </source>
</evidence>
<dbReference type="GO" id="GO:0022603">
    <property type="term" value="P:regulation of anatomical structure morphogenesis"/>
    <property type="evidence" value="ECO:0007669"/>
    <property type="project" value="UniProtKB-ARBA"/>
</dbReference>
<dbReference type="GO" id="GO:0005524">
    <property type="term" value="F:ATP binding"/>
    <property type="evidence" value="ECO:0007669"/>
    <property type="project" value="UniProtKB-UniRule"/>
</dbReference>
<sequence>MQPYLALLLGIVASASAEWRSPVIKFNSKVVESSEVVVRPGTPLDLRCEGDRPVNWQTRLAKHRRFVSKGNGNVRTLKVERPSAEFTGTYKCFYTDGPPQLTSSVHVYVKDPNRVFWTSSTSLRVVRKEGEDYLLPCLLTDPAATDLGLRMDNGTSVPPGMNYTVYRHRGILIHKLHPRFNADYVCTAKVGRVERTSKAFSINVIQKLRFPPYVLLETDEYVRIVGEELKIRCTTHNPNFNYNVTWTYSTKSKPTIEEKVRSSGANRLDIQSILTIHAADLADTGNISCTGTNEAGVNSSTTYLLVVDKAYIRLLPQLSPKLAHKGLSVEVNEGEDLELTVLIEAYPQITEHRWHTPTSPNTSTQEHKLIRYNNRYHATLQLKRMNAQEQGQYTFYARSELANASITFQVQMYQRPVAVVRWENITTLTCTSFGYPAPRIIWYQCFGIRPTCNENTTGLQLAIPLQAPTVEVQREEYGAVEVESVLTVGPSSRRMTVECVAFNLVGVSSDTFAMDVSDKLFTSTLTGAAGILAILLLLLVFLLYKYKQKPRYEIRWQIIEARDGNNYTFIDPTQLPYNEKWEFPRDKLKLGKILGAGAFGKVVEATAYGLGKEDNVVRVAVKMLKASAHSDEREALMSELKILSHLGHHQNIVNLLGACTYGGPVLVITEYCSLGDLLNFLRLKAETFENFVMNVPNVIEDSIDYKNICSQKQFIRSDSGISSTPSSSYLEMRPSQVESSPDSVCEETGDWPLDIDDLLRFSFQVAQGLDFLAAKNCIHRDVAARNVLLTDHRVAKICDFGLARDIMNDSNYVVKGNARLPVKWMAPESIFDCVYTVQSDVWSYGILLWEIFSLGKSPYPSVAVDSRFYKMVKRGYQMCQPNFAPAEIYMIMKMCWNLEPTERPTFSKITQMIERLLGDQPEQELLIYQNVQQQVTEGEVCDEPKCCDSPCDRSCDHEEEEQPLMKTNNYQFC</sequence>
<keyword evidence="7 33" id="KW-0812">Transmembrane</keyword>
<dbReference type="EC" id="2.7.10.1" evidence="2"/>
<keyword evidence="12 27" id="KW-0067">ATP-binding</keyword>